<evidence type="ECO:0000256" key="12">
    <source>
        <dbReference type="ARBA" id="ARBA00023136"/>
    </source>
</evidence>
<dbReference type="PANTHER" id="PTHR43047">
    <property type="entry name" value="TWO-COMPONENT HISTIDINE PROTEIN KINASE"/>
    <property type="match status" value="1"/>
</dbReference>
<evidence type="ECO:0000256" key="11">
    <source>
        <dbReference type="ARBA" id="ARBA00023012"/>
    </source>
</evidence>
<dbReference type="Gene3D" id="3.30.565.10">
    <property type="entry name" value="Histidine kinase-like ATPase, C-terminal domain"/>
    <property type="match status" value="1"/>
</dbReference>
<dbReference type="Proteomes" id="UP001143486">
    <property type="component" value="Unassembled WGS sequence"/>
</dbReference>
<dbReference type="InterPro" id="IPR000014">
    <property type="entry name" value="PAS"/>
</dbReference>
<dbReference type="InterPro" id="IPR013655">
    <property type="entry name" value="PAS_fold_3"/>
</dbReference>
<comment type="caution">
    <text evidence="17">The sequence shown here is derived from an EMBL/GenBank/DDBJ whole genome shotgun (WGS) entry which is preliminary data.</text>
</comment>
<feature type="domain" description="PAC" evidence="16">
    <location>
        <begin position="412"/>
        <end position="463"/>
    </location>
</feature>
<dbReference type="EMBL" id="BSFE01000007">
    <property type="protein sequence ID" value="GLK52972.1"/>
    <property type="molecule type" value="Genomic_DNA"/>
</dbReference>
<dbReference type="Pfam" id="PF13185">
    <property type="entry name" value="GAF_2"/>
    <property type="match status" value="1"/>
</dbReference>
<dbReference type="Pfam" id="PF13426">
    <property type="entry name" value="PAS_9"/>
    <property type="match status" value="1"/>
</dbReference>
<dbReference type="Gene3D" id="1.10.287.130">
    <property type="match status" value="1"/>
</dbReference>
<dbReference type="Pfam" id="PF00072">
    <property type="entry name" value="Response_reg"/>
    <property type="match status" value="1"/>
</dbReference>
<dbReference type="GO" id="GO:0000155">
    <property type="term" value="F:phosphorelay sensor kinase activity"/>
    <property type="evidence" value="ECO:0007669"/>
    <property type="project" value="InterPro"/>
</dbReference>
<keyword evidence="9" id="KW-0067">ATP-binding</keyword>
<dbReference type="SUPFAM" id="SSF47384">
    <property type="entry name" value="Homodimeric domain of signal transducing histidine kinase"/>
    <property type="match status" value="1"/>
</dbReference>
<dbReference type="SMART" id="SM00387">
    <property type="entry name" value="HATPase_c"/>
    <property type="match status" value="1"/>
</dbReference>
<evidence type="ECO:0000256" key="13">
    <source>
        <dbReference type="PROSITE-ProRule" id="PRU00169"/>
    </source>
</evidence>
<evidence type="ECO:0000313" key="17">
    <source>
        <dbReference type="EMBL" id="GLK52972.1"/>
    </source>
</evidence>
<dbReference type="InterPro" id="IPR001789">
    <property type="entry name" value="Sig_transdc_resp-reg_receiver"/>
</dbReference>
<dbReference type="AlphaFoldDB" id="A0A9W6INX0"/>
<keyword evidence="12" id="KW-0472">Membrane</keyword>
<dbReference type="InterPro" id="IPR036890">
    <property type="entry name" value="HATPase_C_sf"/>
</dbReference>
<dbReference type="PROSITE" id="PS50110">
    <property type="entry name" value="RESPONSE_REGULATORY"/>
    <property type="match status" value="1"/>
</dbReference>
<feature type="modified residue" description="4-aspartylphosphate" evidence="13">
    <location>
        <position position="896"/>
    </location>
</feature>
<dbReference type="PROSITE" id="PS50109">
    <property type="entry name" value="HIS_KIN"/>
    <property type="match status" value="1"/>
</dbReference>
<dbReference type="Gene3D" id="2.10.70.100">
    <property type="match status" value="1"/>
</dbReference>
<evidence type="ECO:0000256" key="5">
    <source>
        <dbReference type="ARBA" id="ARBA00022679"/>
    </source>
</evidence>
<keyword evidence="11" id="KW-0902">Two-component regulatory system</keyword>
<dbReference type="CDD" id="cd16922">
    <property type="entry name" value="HATPase_EvgS-ArcB-TorS-like"/>
    <property type="match status" value="1"/>
</dbReference>
<dbReference type="GO" id="GO:0005524">
    <property type="term" value="F:ATP binding"/>
    <property type="evidence" value="ECO:0007669"/>
    <property type="project" value="UniProtKB-KW"/>
</dbReference>
<comment type="catalytic activity">
    <reaction evidence="1">
        <text>ATP + protein L-histidine = ADP + protein N-phospho-L-histidine.</text>
        <dbReference type="EC" id="2.7.13.3"/>
    </reaction>
</comment>
<dbReference type="SUPFAM" id="SSF55874">
    <property type="entry name" value="ATPase domain of HSP90 chaperone/DNA topoisomerase II/histidine kinase"/>
    <property type="match status" value="1"/>
</dbReference>
<evidence type="ECO:0000256" key="1">
    <source>
        <dbReference type="ARBA" id="ARBA00000085"/>
    </source>
</evidence>
<dbReference type="SMART" id="SM00388">
    <property type="entry name" value="HisKA"/>
    <property type="match status" value="1"/>
</dbReference>
<gene>
    <name evidence="17" type="ORF">GCM10017621_24800</name>
</gene>
<keyword evidence="8" id="KW-0418">Kinase</keyword>
<reference evidence="17" key="1">
    <citation type="journal article" date="2014" name="Int. J. Syst. Evol. Microbiol.">
        <title>Complete genome sequence of Corynebacterium casei LMG S-19264T (=DSM 44701T), isolated from a smear-ripened cheese.</title>
        <authorList>
            <consortium name="US DOE Joint Genome Institute (JGI-PGF)"/>
            <person name="Walter F."/>
            <person name="Albersmeier A."/>
            <person name="Kalinowski J."/>
            <person name="Ruckert C."/>
        </authorList>
    </citation>
    <scope>NUCLEOTIDE SEQUENCE</scope>
    <source>
        <strain evidence="17">VKM B-1513</strain>
    </source>
</reference>
<dbReference type="CDD" id="cd00082">
    <property type="entry name" value="HisKA"/>
    <property type="match status" value="1"/>
</dbReference>
<evidence type="ECO:0000259" key="15">
    <source>
        <dbReference type="PROSITE" id="PS50110"/>
    </source>
</evidence>
<evidence type="ECO:0000256" key="4">
    <source>
        <dbReference type="ARBA" id="ARBA00022553"/>
    </source>
</evidence>
<keyword evidence="7" id="KW-0547">Nucleotide-binding</keyword>
<evidence type="ECO:0000256" key="10">
    <source>
        <dbReference type="ARBA" id="ARBA00022989"/>
    </source>
</evidence>
<dbReference type="PROSITE" id="PS50113">
    <property type="entry name" value="PAC"/>
    <property type="match status" value="2"/>
</dbReference>
<keyword evidence="4 13" id="KW-0597">Phosphoprotein</keyword>
<dbReference type="SUPFAM" id="SSF55785">
    <property type="entry name" value="PYP-like sensor domain (PAS domain)"/>
    <property type="match status" value="3"/>
</dbReference>
<keyword evidence="5" id="KW-0808">Transferase</keyword>
<dbReference type="InterPro" id="IPR011006">
    <property type="entry name" value="CheY-like_superfamily"/>
</dbReference>
<dbReference type="InterPro" id="IPR004358">
    <property type="entry name" value="Sig_transdc_His_kin-like_C"/>
</dbReference>
<dbReference type="InterPro" id="IPR005467">
    <property type="entry name" value="His_kinase_dom"/>
</dbReference>
<dbReference type="InterPro" id="IPR003661">
    <property type="entry name" value="HisK_dim/P_dom"/>
</dbReference>
<dbReference type="InterPro" id="IPR035965">
    <property type="entry name" value="PAS-like_dom_sf"/>
</dbReference>
<dbReference type="CDD" id="cd17546">
    <property type="entry name" value="REC_hyHK_CKI1_RcsC-like"/>
    <property type="match status" value="1"/>
</dbReference>
<evidence type="ECO:0000256" key="6">
    <source>
        <dbReference type="ARBA" id="ARBA00022692"/>
    </source>
</evidence>
<feature type="domain" description="Histidine kinase" evidence="14">
    <location>
        <begin position="608"/>
        <end position="825"/>
    </location>
</feature>
<organism evidence="17 18">
    <name type="scientific">Maricaulis virginensis</name>
    <dbReference type="NCBI Taxonomy" id="144022"/>
    <lineage>
        <taxon>Bacteria</taxon>
        <taxon>Pseudomonadati</taxon>
        <taxon>Pseudomonadota</taxon>
        <taxon>Alphaproteobacteria</taxon>
        <taxon>Maricaulales</taxon>
        <taxon>Maricaulaceae</taxon>
        <taxon>Maricaulis</taxon>
    </lineage>
</organism>
<dbReference type="RefSeq" id="WP_271187331.1">
    <property type="nucleotide sequence ID" value="NZ_BSFE01000007.1"/>
</dbReference>
<dbReference type="PANTHER" id="PTHR43047:SF64">
    <property type="entry name" value="HISTIDINE KINASE CONTAINING CHEY-HOMOLOGOUS RECEIVER DOMAIN AND PAS DOMAIN-RELATED"/>
    <property type="match status" value="1"/>
</dbReference>
<keyword evidence="6" id="KW-0812">Transmembrane</keyword>
<name>A0A9W6INX0_9PROT</name>
<evidence type="ECO:0000313" key="18">
    <source>
        <dbReference type="Proteomes" id="UP001143486"/>
    </source>
</evidence>
<proteinExistence type="predicted"/>
<dbReference type="InterPro" id="IPR036097">
    <property type="entry name" value="HisK_dim/P_sf"/>
</dbReference>
<dbReference type="NCBIfam" id="TIGR00229">
    <property type="entry name" value="sensory_box"/>
    <property type="match status" value="2"/>
</dbReference>
<accession>A0A9W6INX0</accession>
<evidence type="ECO:0000256" key="8">
    <source>
        <dbReference type="ARBA" id="ARBA00022777"/>
    </source>
</evidence>
<evidence type="ECO:0000256" key="3">
    <source>
        <dbReference type="ARBA" id="ARBA00012438"/>
    </source>
</evidence>
<dbReference type="InterPro" id="IPR000700">
    <property type="entry name" value="PAS-assoc_C"/>
</dbReference>
<dbReference type="InterPro" id="IPR003594">
    <property type="entry name" value="HATPase_dom"/>
</dbReference>
<dbReference type="Pfam" id="PF02518">
    <property type="entry name" value="HATPase_c"/>
    <property type="match status" value="1"/>
</dbReference>
<dbReference type="Pfam" id="PF00512">
    <property type="entry name" value="HisKA"/>
    <property type="match status" value="1"/>
</dbReference>
<feature type="domain" description="PAC" evidence="16">
    <location>
        <begin position="285"/>
        <end position="337"/>
    </location>
</feature>
<dbReference type="InterPro" id="IPR029016">
    <property type="entry name" value="GAF-like_dom_sf"/>
</dbReference>
<protein>
    <recommendedName>
        <fullName evidence="3">histidine kinase</fullName>
        <ecNumber evidence="3">2.7.13.3</ecNumber>
    </recommendedName>
</protein>
<evidence type="ECO:0000256" key="7">
    <source>
        <dbReference type="ARBA" id="ARBA00022741"/>
    </source>
</evidence>
<dbReference type="FunFam" id="1.10.287.130:FF:000004">
    <property type="entry name" value="Ethylene receptor 1"/>
    <property type="match status" value="1"/>
</dbReference>
<comment type="subcellular location">
    <subcellularLocation>
        <location evidence="2">Membrane</location>
    </subcellularLocation>
</comment>
<dbReference type="CDD" id="cd00130">
    <property type="entry name" value="PAS"/>
    <property type="match status" value="2"/>
</dbReference>
<dbReference type="EC" id="2.7.13.3" evidence="3"/>
<evidence type="ECO:0000259" key="16">
    <source>
        <dbReference type="PROSITE" id="PS50113"/>
    </source>
</evidence>
<dbReference type="Gene3D" id="3.30.450.20">
    <property type="entry name" value="PAS domain"/>
    <property type="match status" value="3"/>
</dbReference>
<dbReference type="SMART" id="SM00091">
    <property type="entry name" value="PAS"/>
    <property type="match status" value="3"/>
</dbReference>
<keyword evidence="10" id="KW-1133">Transmembrane helix</keyword>
<reference evidence="17" key="2">
    <citation type="submission" date="2023-01" db="EMBL/GenBank/DDBJ databases">
        <authorList>
            <person name="Sun Q."/>
            <person name="Evtushenko L."/>
        </authorList>
    </citation>
    <scope>NUCLEOTIDE SEQUENCE</scope>
    <source>
        <strain evidence="17">VKM B-1513</strain>
    </source>
</reference>
<dbReference type="SMART" id="SM00086">
    <property type="entry name" value="PAC"/>
    <property type="match status" value="3"/>
</dbReference>
<dbReference type="FunFam" id="3.30.565.10:FF:000010">
    <property type="entry name" value="Sensor histidine kinase RcsC"/>
    <property type="match status" value="1"/>
</dbReference>
<evidence type="ECO:0000256" key="2">
    <source>
        <dbReference type="ARBA" id="ARBA00004370"/>
    </source>
</evidence>
<dbReference type="SMART" id="SM00448">
    <property type="entry name" value="REC"/>
    <property type="match status" value="1"/>
</dbReference>
<dbReference type="Gene3D" id="3.30.450.40">
    <property type="match status" value="1"/>
</dbReference>
<dbReference type="Pfam" id="PF08447">
    <property type="entry name" value="PAS_3"/>
    <property type="match status" value="2"/>
</dbReference>
<dbReference type="InterPro" id="IPR001610">
    <property type="entry name" value="PAC"/>
</dbReference>
<feature type="domain" description="Response regulatory" evidence="15">
    <location>
        <begin position="847"/>
        <end position="964"/>
    </location>
</feature>
<dbReference type="Gene3D" id="3.40.50.2300">
    <property type="match status" value="1"/>
</dbReference>
<dbReference type="GO" id="GO:0016020">
    <property type="term" value="C:membrane"/>
    <property type="evidence" value="ECO:0007669"/>
    <property type="project" value="UniProtKB-SubCell"/>
</dbReference>
<dbReference type="InterPro" id="IPR003018">
    <property type="entry name" value="GAF"/>
</dbReference>
<evidence type="ECO:0000256" key="9">
    <source>
        <dbReference type="ARBA" id="ARBA00022840"/>
    </source>
</evidence>
<dbReference type="SUPFAM" id="SSF52172">
    <property type="entry name" value="CheY-like"/>
    <property type="match status" value="1"/>
</dbReference>
<keyword evidence="18" id="KW-1185">Reference proteome</keyword>
<evidence type="ECO:0000259" key="14">
    <source>
        <dbReference type="PROSITE" id="PS50109"/>
    </source>
</evidence>
<dbReference type="PRINTS" id="PR00344">
    <property type="entry name" value="BCTRLSENSOR"/>
</dbReference>
<sequence length="985" mass="108600">MADRHSTPALENADIATANEVLAAIARVQSVFISGEGAEREAFDDLLETVLRLTKSEYGFIGEVLQDAGRPYLKTWAITDISWNEQTREFYETNAENGLEFRNLDTLFGYSLKTGDRVIANTPVEHAAVGGLPPGHPPLNAYAGIPLHSHGEFVALLGLANRPDGYTDAALKDISPLLQTIGDIIYARRTSSDRDNVLQRLAESERRFSLAIAGMTAGIWEVDLVNDELFTSNRLLEIIGRPPSAEDRGTYARDGLDLLLSRIHPDDRTRVHEALQHAWTTCEPLEIAYRFQHADGHYLHLHVRGQAEQDMSGCAIRMAGSAEDITEKMRLVDVEERTRARLAAVTELSGIGSWEVDLLTGAVEWDATTRRILDVPPNREITREDLISFIAEEARADVRTTVDGFIGDLGSWDMEVPMVTARGRRIWVQVVGKPVIADGRAIKLIGSYRDVTERRSREAEMATLSSRLSMALEASAVGVWEFGIDKPYFWWDEACNRIFGREGFDEEMTFQKWRECVHPDDFHRVMAVVDEAIESGGPAIFEYRAILPDDSVRHVRVSASIVRRYDGSRVISGTNFDITDDVNTARELDRRRKEAEQANAAKSQFLANMSHEIRTPLNGVLGMAQLLKMTHLDGVQANYVETLQSSGRALLSLIEDVLDISKIESGVAEAAFEPFDLHDMVADALRVVEPMAREKGLAVACDMAADVPAIVGGDEARLRQVLINIAGNAVKFTDTGHVDVRIYRTEGDRIRFEVRDSGPGIPQDRLEHVFDRFAQVDASVTRKHGGSGLGLTICREIVRQAGGEIGVDSRLGEGACFWFELPLPQMAAVEDEDLRRENPALPVAPGRILVVDDVETNRVVAAALVRSLGHEVDTATDGLEAIEALANTPYDAVLMDIQMPVMSGEDTIIQIRSSGERWADLPVFAVTADATAGARERYLDIGATDYLSKPLDLESVRRVLDAALSAERESAEPDSLETGGRAASG</sequence>